<dbReference type="OrthoDB" id="260519at2759"/>
<dbReference type="SMART" id="SM01117">
    <property type="entry name" value="Cyt-b5"/>
    <property type="match status" value="1"/>
</dbReference>
<feature type="domain" description="Cytochrome b5 heme-binding" evidence="5">
    <location>
        <begin position="4"/>
        <end position="79"/>
    </location>
</feature>
<evidence type="ECO:0000256" key="3">
    <source>
        <dbReference type="ARBA" id="ARBA00023004"/>
    </source>
</evidence>
<evidence type="ECO:0000256" key="2">
    <source>
        <dbReference type="ARBA" id="ARBA00022723"/>
    </source>
</evidence>
<dbReference type="SUPFAM" id="SSF55856">
    <property type="entry name" value="Cytochrome b5-like heme/steroid binding domain"/>
    <property type="match status" value="1"/>
</dbReference>
<evidence type="ECO:0000313" key="6">
    <source>
        <dbReference type="EMBL" id="OJJ34566.1"/>
    </source>
</evidence>
<proteinExistence type="inferred from homology"/>
<gene>
    <name evidence="6" type="ORF">ASPWEDRAFT_113069</name>
</gene>
<dbReference type="InterPro" id="IPR036400">
    <property type="entry name" value="Cyt_B5-like_heme/steroid_sf"/>
</dbReference>
<dbReference type="GO" id="GO:0020037">
    <property type="term" value="F:heme binding"/>
    <property type="evidence" value="ECO:0007669"/>
    <property type="project" value="TreeGrafter"/>
</dbReference>
<evidence type="ECO:0000256" key="4">
    <source>
        <dbReference type="ARBA" id="ARBA00038168"/>
    </source>
</evidence>
<dbReference type="GO" id="GO:0016020">
    <property type="term" value="C:membrane"/>
    <property type="evidence" value="ECO:0007669"/>
    <property type="project" value="TreeGrafter"/>
</dbReference>
<dbReference type="GeneID" id="63744229"/>
<dbReference type="RefSeq" id="XP_040688242.1">
    <property type="nucleotide sequence ID" value="XM_040828381.1"/>
</dbReference>
<evidence type="ECO:0000256" key="1">
    <source>
        <dbReference type="ARBA" id="ARBA00022617"/>
    </source>
</evidence>
<name>A0A1L9RI04_ASPWE</name>
<dbReference type="Proteomes" id="UP000184383">
    <property type="component" value="Unassembled WGS sequence"/>
</dbReference>
<dbReference type="InterPro" id="IPR001199">
    <property type="entry name" value="Cyt_B5-like_heme/steroid-bd"/>
</dbReference>
<dbReference type="VEuPathDB" id="FungiDB:ASPWEDRAFT_113069"/>
<evidence type="ECO:0000259" key="5">
    <source>
        <dbReference type="PROSITE" id="PS50255"/>
    </source>
</evidence>
<keyword evidence="1" id="KW-0349">Heme</keyword>
<dbReference type="PANTHER" id="PTHR19359">
    <property type="entry name" value="CYTOCHROME B5"/>
    <property type="match status" value="1"/>
</dbReference>
<dbReference type="PROSITE" id="PS50255">
    <property type="entry name" value="CYTOCHROME_B5_2"/>
    <property type="match status" value="1"/>
</dbReference>
<dbReference type="GO" id="GO:0046872">
    <property type="term" value="F:metal ion binding"/>
    <property type="evidence" value="ECO:0007669"/>
    <property type="project" value="UniProtKB-KW"/>
</dbReference>
<keyword evidence="2" id="KW-0479">Metal-binding</keyword>
<sequence length="98" mass="11334">MAEPPSYTKDDVSKHNSLDDLWVIIDGEIYNLTEFRAEHPGGARMLQTMAGKNASKKFHKYHRSAILSRYYALRVGMVVLKPNRKWTLFSSSFCMTMF</sequence>
<dbReference type="InterPro" id="IPR050668">
    <property type="entry name" value="Cytochrome_b5"/>
</dbReference>
<organism evidence="6 7">
    <name type="scientific">Aspergillus wentii DTO 134E9</name>
    <dbReference type="NCBI Taxonomy" id="1073089"/>
    <lineage>
        <taxon>Eukaryota</taxon>
        <taxon>Fungi</taxon>
        <taxon>Dikarya</taxon>
        <taxon>Ascomycota</taxon>
        <taxon>Pezizomycotina</taxon>
        <taxon>Eurotiomycetes</taxon>
        <taxon>Eurotiomycetidae</taxon>
        <taxon>Eurotiales</taxon>
        <taxon>Aspergillaceae</taxon>
        <taxon>Aspergillus</taxon>
        <taxon>Aspergillus subgen. Cremei</taxon>
    </lineage>
</organism>
<evidence type="ECO:0000313" key="7">
    <source>
        <dbReference type="Proteomes" id="UP000184383"/>
    </source>
</evidence>
<accession>A0A1L9RI04</accession>
<dbReference type="STRING" id="1073089.A0A1L9RI04"/>
<comment type="similarity">
    <text evidence="4">Belongs to the cytochrome b5 family.</text>
</comment>
<keyword evidence="7" id="KW-1185">Reference proteome</keyword>
<dbReference type="EMBL" id="KV878213">
    <property type="protein sequence ID" value="OJJ34566.1"/>
    <property type="molecule type" value="Genomic_DNA"/>
</dbReference>
<dbReference type="AlphaFoldDB" id="A0A1L9RI04"/>
<keyword evidence="3" id="KW-0408">Iron</keyword>
<protein>
    <recommendedName>
        <fullName evidence="5">Cytochrome b5 heme-binding domain-containing protein</fullName>
    </recommendedName>
</protein>
<dbReference type="Pfam" id="PF00173">
    <property type="entry name" value="Cyt-b5"/>
    <property type="match status" value="1"/>
</dbReference>
<dbReference type="Gene3D" id="3.10.120.10">
    <property type="entry name" value="Cytochrome b5-like heme/steroid binding domain"/>
    <property type="match status" value="1"/>
</dbReference>
<reference evidence="7" key="1">
    <citation type="journal article" date="2017" name="Genome Biol.">
        <title>Comparative genomics reveals high biological diversity and specific adaptations in the industrially and medically important fungal genus Aspergillus.</title>
        <authorList>
            <person name="de Vries R.P."/>
            <person name="Riley R."/>
            <person name="Wiebenga A."/>
            <person name="Aguilar-Osorio G."/>
            <person name="Amillis S."/>
            <person name="Uchima C.A."/>
            <person name="Anderluh G."/>
            <person name="Asadollahi M."/>
            <person name="Askin M."/>
            <person name="Barry K."/>
            <person name="Battaglia E."/>
            <person name="Bayram O."/>
            <person name="Benocci T."/>
            <person name="Braus-Stromeyer S.A."/>
            <person name="Caldana C."/>
            <person name="Canovas D."/>
            <person name="Cerqueira G.C."/>
            <person name="Chen F."/>
            <person name="Chen W."/>
            <person name="Choi C."/>
            <person name="Clum A."/>
            <person name="Dos Santos R.A."/>
            <person name="Damasio A.R."/>
            <person name="Diallinas G."/>
            <person name="Emri T."/>
            <person name="Fekete E."/>
            <person name="Flipphi M."/>
            <person name="Freyberg S."/>
            <person name="Gallo A."/>
            <person name="Gournas C."/>
            <person name="Habgood R."/>
            <person name="Hainaut M."/>
            <person name="Harispe M.L."/>
            <person name="Henrissat B."/>
            <person name="Hilden K.S."/>
            <person name="Hope R."/>
            <person name="Hossain A."/>
            <person name="Karabika E."/>
            <person name="Karaffa L."/>
            <person name="Karanyi Z."/>
            <person name="Krasevec N."/>
            <person name="Kuo A."/>
            <person name="Kusch H."/>
            <person name="LaButti K."/>
            <person name="Lagendijk E.L."/>
            <person name="Lapidus A."/>
            <person name="Levasseur A."/>
            <person name="Lindquist E."/>
            <person name="Lipzen A."/>
            <person name="Logrieco A.F."/>
            <person name="MacCabe A."/>
            <person name="Maekelae M.R."/>
            <person name="Malavazi I."/>
            <person name="Melin P."/>
            <person name="Meyer V."/>
            <person name="Mielnichuk N."/>
            <person name="Miskei M."/>
            <person name="Molnar A.P."/>
            <person name="Mule G."/>
            <person name="Ngan C.Y."/>
            <person name="Orejas M."/>
            <person name="Orosz E."/>
            <person name="Ouedraogo J.P."/>
            <person name="Overkamp K.M."/>
            <person name="Park H.-S."/>
            <person name="Perrone G."/>
            <person name="Piumi F."/>
            <person name="Punt P.J."/>
            <person name="Ram A.F."/>
            <person name="Ramon A."/>
            <person name="Rauscher S."/>
            <person name="Record E."/>
            <person name="Riano-Pachon D.M."/>
            <person name="Robert V."/>
            <person name="Roehrig J."/>
            <person name="Ruller R."/>
            <person name="Salamov A."/>
            <person name="Salih N.S."/>
            <person name="Samson R.A."/>
            <person name="Sandor E."/>
            <person name="Sanguinetti M."/>
            <person name="Schuetze T."/>
            <person name="Sepcic K."/>
            <person name="Shelest E."/>
            <person name="Sherlock G."/>
            <person name="Sophianopoulou V."/>
            <person name="Squina F.M."/>
            <person name="Sun H."/>
            <person name="Susca A."/>
            <person name="Todd R.B."/>
            <person name="Tsang A."/>
            <person name="Unkles S.E."/>
            <person name="van de Wiele N."/>
            <person name="van Rossen-Uffink D."/>
            <person name="Oliveira J.V."/>
            <person name="Vesth T.C."/>
            <person name="Visser J."/>
            <person name="Yu J.-H."/>
            <person name="Zhou M."/>
            <person name="Andersen M.R."/>
            <person name="Archer D.B."/>
            <person name="Baker S.E."/>
            <person name="Benoit I."/>
            <person name="Brakhage A.A."/>
            <person name="Braus G.H."/>
            <person name="Fischer R."/>
            <person name="Frisvad J.C."/>
            <person name="Goldman G.H."/>
            <person name="Houbraken J."/>
            <person name="Oakley B."/>
            <person name="Pocsi I."/>
            <person name="Scazzocchio C."/>
            <person name="Seiboth B."/>
            <person name="vanKuyk P.A."/>
            <person name="Wortman J."/>
            <person name="Dyer P.S."/>
            <person name="Grigoriev I.V."/>
        </authorList>
    </citation>
    <scope>NUCLEOTIDE SEQUENCE [LARGE SCALE GENOMIC DNA]</scope>
    <source>
        <strain evidence="7">DTO 134E9</strain>
    </source>
</reference>